<proteinExistence type="predicted"/>
<dbReference type="PANTHER" id="PTHR42834:SF1">
    <property type="entry name" value="ENDONUCLEASE_EXONUCLEASE_PHOSPHATASE FAMILY PROTEIN (AFU_ORTHOLOGUE AFUA_3G09210)"/>
    <property type="match status" value="1"/>
</dbReference>
<dbReference type="PANTHER" id="PTHR42834">
    <property type="entry name" value="ENDONUCLEASE/EXONUCLEASE/PHOSPHATASE FAMILY PROTEIN (AFU_ORTHOLOGUE AFUA_3G09210)"/>
    <property type="match status" value="1"/>
</dbReference>
<dbReference type="Pfam" id="PF16640">
    <property type="entry name" value="Big_3_5"/>
    <property type="match status" value="1"/>
</dbReference>
<dbReference type="PROSITE" id="PS51841">
    <property type="entry name" value="LTD"/>
    <property type="match status" value="1"/>
</dbReference>
<feature type="compositionally biased region" description="Low complexity" evidence="1">
    <location>
        <begin position="202"/>
        <end position="214"/>
    </location>
</feature>
<dbReference type="NCBIfam" id="NF033681">
    <property type="entry name" value="ExeM_NucH_DNase"/>
    <property type="match status" value="1"/>
</dbReference>
<feature type="domain" description="LTD" evidence="3">
    <location>
        <begin position="26"/>
        <end position="162"/>
    </location>
</feature>
<feature type="region of interest" description="Disordered" evidence="1">
    <location>
        <begin position="187"/>
        <end position="217"/>
    </location>
</feature>
<protein>
    <recommendedName>
        <fullName evidence="3">LTD domain-containing protein</fullName>
    </recommendedName>
</protein>
<dbReference type="InterPro" id="IPR036415">
    <property type="entry name" value="Lamin_tail_dom_sf"/>
</dbReference>
<dbReference type="InterPro" id="IPR036691">
    <property type="entry name" value="Endo/exonu/phosph_ase_sf"/>
</dbReference>
<feature type="region of interest" description="Disordered" evidence="1">
    <location>
        <begin position="108"/>
        <end position="130"/>
    </location>
</feature>
<evidence type="ECO:0000259" key="3">
    <source>
        <dbReference type="PROSITE" id="PS51841"/>
    </source>
</evidence>
<dbReference type="CDD" id="cd10283">
    <property type="entry name" value="MnuA_DNase1-like"/>
    <property type="match status" value="1"/>
</dbReference>
<dbReference type="Pfam" id="PF03372">
    <property type="entry name" value="Exo_endo_phos"/>
    <property type="match status" value="1"/>
</dbReference>
<evidence type="ECO:0000256" key="1">
    <source>
        <dbReference type="SAM" id="MobiDB-lite"/>
    </source>
</evidence>
<dbReference type="InterPro" id="IPR001322">
    <property type="entry name" value="Lamin_tail_dom"/>
</dbReference>
<keyword evidence="5" id="KW-1185">Reference proteome</keyword>
<organism evidence="4 5">
    <name type="scientific">Nocardioides dubius</name>
    <dbReference type="NCBI Taxonomy" id="317019"/>
    <lineage>
        <taxon>Bacteria</taxon>
        <taxon>Bacillati</taxon>
        <taxon>Actinomycetota</taxon>
        <taxon>Actinomycetes</taxon>
        <taxon>Propionibacteriales</taxon>
        <taxon>Nocardioidaceae</taxon>
        <taxon>Nocardioides</taxon>
    </lineage>
</organism>
<feature type="chain" id="PRO_5045470587" description="LTD domain-containing protein" evidence="2">
    <location>
        <begin position="31"/>
        <end position="964"/>
    </location>
</feature>
<evidence type="ECO:0000313" key="5">
    <source>
        <dbReference type="Proteomes" id="UP001501581"/>
    </source>
</evidence>
<keyword evidence="2" id="KW-0732">Signal</keyword>
<dbReference type="EMBL" id="BAAALG010000014">
    <property type="protein sequence ID" value="GAA1112704.1"/>
    <property type="molecule type" value="Genomic_DNA"/>
</dbReference>
<dbReference type="InterPro" id="IPR047971">
    <property type="entry name" value="ExeM-like"/>
</dbReference>
<comment type="caution">
    <text evidence="4">The sequence shown here is derived from an EMBL/GenBank/DDBJ whole genome shotgun (WGS) entry which is preliminary data.</text>
</comment>
<dbReference type="RefSeq" id="WP_343996483.1">
    <property type="nucleotide sequence ID" value="NZ_BAAALG010000014.1"/>
</dbReference>
<evidence type="ECO:0000256" key="2">
    <source>
        <dbReference type="SAM" id="SignalP"/>
    </source>
</evidence>
<accession>A0ABP4EJU0</accession>
<dbReference type="Pfam" id="PF00932">
    <property type="entry name" value="LTD"/>
    <property type="match status" value="1"/>
</dbReference>
<reference evidence="5" key="1">
    <citation type="journal article" date="2019" name="Int. J. Syst. Evol. Microbiol.">
        <title>The Global Catalogue of Microorganisms (GCM) 10K type strain sequencing project: providing services to taxonomists for standard genome sequencing and annotation.</title>
        <authorList>
            <consortium name="The Broad Institute Genomics Platform"/>
            <consortium name="The Broad Institute Genome Sequencing Center for Infectious Disease"/>
            <person name="Wu L."/>
            <person name="Ma J."/>
        </authorList>
    </citation>
    <scope>NUCLEOTIDE SEQUENCE [LARGE SCALE GENOMIC DNA]</scope>
    <source>
        <strain evidence="5">JCM 13008</strain>
    </source>
</reference>
<dbReference type="CDD" id="cd04486">
    <property type="entry name" value="YhcR_OBF_like"/>
    <property type="match status" value="1"/>
</dbReference>
<dbReference type="Gene3D" id="3.60.10.10">
    <property type="entry name" value="Endonuclease/exonuclease/phosphatase"/>
    <property type="match status" value="1"/>
</dbReference>
<dbReference type="InterPro" id="IPR032109">
    <property type="entry name" value="Big_3_5"/>
</dbReference>
<sequence length="964" mass="98259">MSTQHRIATLAACAVAGSALTGLALSHATAAPDGSGLVISEAYVNGGSAGATFSNKFVEVYNPTSAAIDLTGYSLQYRSPTGTAAATGVVPLSGTVAPGDYFVLQGDSNGANGSALPSPDQTSSLNPGGGGGTLFLANATSAVDPDPADAQGAVVDLVGWGSSNLAETTPTSGNSVTASHQRITAEDVVNRDSDDNANDFDALAPTPGAGLGPTTPEPVEPTPLSIEQIQGTGATSPHVGTTVLTSGVVTAAYPSGGLYGFYLQVPGSGGELDLSVHTASRGIFVYQAQGAGPVTVRPGDHVQVTGAVSEYAGATQLTVATAGAIVPLAGSAPAPVAATSAWPATAAQKESLEGMLYRPQGDFTVNNTYYGSKAGQADSRYGEVGLAQGTTPLIQPTEVADAQDAAAIAAVVADNEARAIVLDDGSSVSFAGKGDLTPAYVSQQEPVTVGARVEFTEPVIFTQGGAPSAPSYRFQPTSPVLGPDNAASPATFENVRSSGPDQARIAADGEPGLKVASFNVLNYFTTLGDADDDNIGDGGCVAYRDRDGDGNNVDDGCAQRGAWDPADLTRQQAKIVKAINALDADVVGLMEIENSAALGEQADEATQSLVAALNADAGAGTWAANPSSAQLPPVAEQDVITNAIIYRPDAVTRVGDAVALGDQSSGTGAFSNAREPIGQVFEPVGGGEQFLYVVNHFKSKGSGVDDGTGQGNANPDRIRQAEALRDWVATQQQASGVGPVLLGGDFNAYTQEDPLQVLYAAGFVDATEKFGGDEWSYVFDGLSGSLDHILLNPAAAALATGSDVWNINAGESILFEYSRWNYHATDFHADTPYRSSDHDPVVVGLDLGGEASAIATTTSLKVAPSRVRVGRSATAIVRVRAEEGARPGGTVEIRNGSTVLATATLRRGGVAVVRLPRFTAPGRLHLSAVYLGDATHDGSTSSLVGVTVHPAKHHKHGKRGHGRP</sequence>
<evidence type="ECO:0000313" key="4">
    <source>
        <dbReference type="EMBL" id="GAA1112704.1"/>
    </source>
</evidence>
<feature type="signal peptide" evidence="2">
    <location>
        <begin position="1"/>
        <end position="30"/>
    </location>
</feature>
<dbReference type="Gene3D" id="2.60.40.10">
    <property type="entry name" value="Immunoglobulins"/>
    <property type="match status" value="1"/>
</dbReference>
<dbReference type="Proteomes" id="UP001501581">
    <property type="component" value="Unassembled WGS sequence"/>
</dbReference>
<dbReference type="InterPro" id="IPR013783">
    <property type="entry name" value="Ig-like_fold"/>
</dbReference>
<dbReference type="SUPFAM" id="SSF56219">
    <property type="entry name" value="DNase I-like"/>
    <property type="match status" value="1"/>
</dbReference>
<name>A0ABP4EJU0_9ACTN</name>
<dbReference type="SUPFAM" id="SSF74853">
    <property type="entry name" value="Lamin A/C globular tail domain"/>
    <property type="match status" value="1"/>
</dbReference>
<gene>
    <name evidence="4" type="ORF">GCM10009668_38040</name>
</gene>
<dbReference type="InterPro" id="IPR005135">
    <property type="entry name" value="Endo/exonuclease/phosphatase"/>
</dbReference>